<reference evidence="1" key="1">
    <citation type="submission" date="2022-01" db="EMBL/GenBank/DDBJ databases">
        <authorList>
            <person name="King R."/>
        </authorList>
    </citation>
    <scope>NUCLEOTIDE SEQUENCE</scope>
</reference>
<name>A0A9P0MQD3_NEZVI</name>
<dbReference type="AlphaFoldDB" id="A0A9P0MQD3"/>
<evidence type="ECO:0000313" key="1">
    <source>
        <dbReference type="EMBL" id="CAH1399146.1"/>
    </source>
</evidence>
<evidence type="ECO:0000313" key="2">
    <source>
        <dbReference type="Proteomes" id="UP001152798"/>
    </source>
</evidence>
<gene>
    <name evidence="1" type="ORF">NEZAVI_LOCUS8660</name>
</gene>
<dbReference type="Proteomes" id="UP001152798">
    <property type="component" value="Chromosome 4"/>
</dbReference>
<proteinExistence type="predicted"/>
<dbReference type="EMBL" id="OV725080">
    <property type="protein sequence ID" value="CAH1399146.1"/>
    <property type="molecule type" value="Genomic_DNA"/>
</dbReference>
<keyword evidence="2" id="KW-1185">Reference proteome</keyword>
<sequence length="119" mass="13463">MLLLIQYCIKELKDKPPLDAPDDGFHKEDYTPFSYQVLTSFSSDISFPSYSSLPSAHTRGDPKWESILACKGGIRRWLMRYAGKWKVLGGDCSCRGPISRLLPPPFKLAVPFFIIVSYS</sequence>
<organism evidence="1 2">
    <name type="scientific">Nezara viridula</name>
    <name type="common">Southern green stink bug</name>
    <name type="synonym">Cimex viridulus</name>
    <dbReference type="NCBI Taxonomy" id="85310"/>
    <lineage>
        <taxon>Eukaryota</taxon>
        <taxon>Metazoa</taxon>
        <taxon>Ecdysozoa</taxon>
        <taxon>Arthropoda</taxon>
        <taxon>Hexapoda</taxon>
        <taxon>Insecta</taxon>
        <taxon>Pterygota</taxon>
        <taxon>Neoptera</taxon>
        <taxon>Paraneoptera</taxon>
        <taxon>Hemiptera</taxon>
        <taxon>Heteroptera</taxon>
        <taxon>Panheteroptera</taxon>
        <taxon>Pentatomomorpha</taxon>
        <taxon>Pentatomoidea</taxon>
        <taxon>Pentatomidae</taxon>
        <taxon>Pentatominae</taxon>
        <taxon>Nezara</taxon>
    </lineage>
</organism>
<protein>
    <submittedName>
        <fullName evidence="1">Uncharacterized protein</fullName>
    </submittedName>
</protein>
<accession>A0A9P0MQD3</accession>